<protein>
    <submittedName>
        <fullName evidence="2">Uncharacterized protein</fullName>
    </submittedName>
</protein>
<accession>A0A421B3J5</accession>
<keyword evidence="3" id="KW-1185">Reference proteome</keyword>
<proteinExistence type="predicted"/>
<dbReference type="AlphaFoldDB" id="A0A421B3J5"/>
<keyword evidence="1" id="KW-1133">Transmembrane helix</keyword>
<keyword evidence="1" id="KW-0472">Membrane</keyword>
<feature type="transmembrane region" description="Helical" evidence="1">
    <location>
        <begin position="44"/>
        <end position="64"/>
    </location>
</feature>
<dbReference type="Proteomes" id="UP000282454">
    <property type="component" value="Unassembled WGS sequence"/>
</dbReference>
<dbReference type="EMBL" id="RCDD01000002">
    <property type="protein sequence ID" value="RLK58949.1"/>
    <property type="molecule type" value="Genomic_DNA"/>
</dbReference>
<sequence length="298" mass="31695">MRDEQRGHTGSDVHNAVDGTVGGALVQAGTVITGGVHVHRFVRLWVVGVVVAVVAAGLVVWSLVPESGPALLVRVRPVSDPIWAWVLPGPVAEDDLARVALTSVSAERDAGFLALGGVPSGYVKTAVGGVEKSANSHQISLVGNRDEPVRLIGIRTRVLRRTPPWDGTLVGHPPQAEHDVRRVVTDLDDPDGAVRVQQGPGAAERPYLETKAISLPRGDDIVLQLTAAVGASHCEWELELTLAYGERPEQTLRVRADGTETGPAFTTSAWDPTWPYRGGYFVVLPVDGPAKIALERVG</sequence>
<dbReference type="RefSeq" id="WP_147460040.1">
    <property type="nucleotide sequence ID" value="NZ_RCDD01000002.1"/>
</dbReference>
<dbReference type="OrthoDB" id="3531733at2"/>
<comment type="caution">
    <text evidence="2">The sequence shown here is derived from an EMBL/GenBank/DDBJ whole genome shotgun (WGS) entry which is preliminary data.</text>
</comment>
<evidence type="ECO:0000313" key="3">
    <source>
        <dbReference type="Proteomes" id="UP000282454"/>
    </source>
</evidence>
<evidence type="ECO:0000313" key="2">
    <source>
        <dbReference type="EMBL" id="RLK58949.1"/>
    </source>
</evidence>
<name>A0A421B3J5_9PSEU</name>
<keyword evidence="1" id="KW-0812">Transmembrane</keyword>
<gene>
    <name evidence="2" type="ORF">CLV68_3430</name>
</gene>
<organism evidence="2 3">
    <name type="scientific">Actinokineospora cianjurensis</name>
    <dbReference type="NCBI Taxonomy" id="585224"/>
    <lineage>
        <taxon>Bacteria</taxon>
        <taxon>Bacillati</taxon>
        <taxon>Actinomycetota</taxon>
        <taxon>Actinomycetes</taxon>
        <taxon>Pseudonocardiales</taxon>
        <taxon>Pseudonocardiaceae</taxon>
        <taxon>Actinokineospora</taxon>
    </lineage>
</organism>
<reference evidence="2 3" key="1">
    <citation type="submission" date="2018-10" db="EMBL/GenBank/DDBJ databases">
        <title>Genomic Encyclopedia of Archaeal and Bacterial Type Strains, Phase II (KMG-II): from individual species to whole genera.</title>
        <authorList>
            <person name="Goeker M."/>
        </authorList>
    </citation>
    <scope>NUCLEOTIDE SEQUENCE [LARGE SCALE GENOMIC DNA]</scope>
    <source>
        <strain evidence="2 3">DSM 45657</strain>
    </source>
</reference>
<evidence type="ECO:0000256" key="1">
    <source>
        <dbReference type="SAM" id="Phobius"/>
    </source>
</evidence>